<dbReference type="Gene3D" id="3.40.50.11440">
    <property type="match status" value="1"/>
</dbReference>
<accession>A6TUJ7</accession>
<dbReference type="EMBL" id="CP000724">
    <property type="protein sequence ID" value="ABR49865.1"/>
    <property type="molecule type" value="Genomic_DNA"/>
</dbReference>
<dbReference type="InterPro" id="IPR043166">
    <property type="entry name" value="LarA-like_C"/>
</dbReference>
<gene>
    <name evidence="3" type="ordered locus">Amet_3746</name>
</gene>
<dbReference type="Pfam" id="PF09861">
    <property type="entry name" value="Lar_N"/>
    <property type="match status" value="1"/>
</dbReference>
<dbReference type="InterPro" id="IPR018657">
    <property type="entry name" value="LarA-like_N"/>
</dbReference>
<dbReference type="GO" id="GO:0050043">
    <property type="term" value="F:lactate racemase activity"/>
    <property type="evidence" value="ECO:0007669"/>
    <property type="project" value="InterPro"/>
</dbReference>
<dbReference type="InterPro" id="IPR048520">
    <property type="entry name" value="LarA_C"/>
</dbReference>
<dbReference type="Proteomes" id="UP000001572">
    <property type="component" value="Chromosome"/>
</dbReference>
<dbReference type="Gene3D" id="3.90.226.30">
    <property type="match status" value="1"/>
</dbReference>
<dbReference type="eggNOG" id="COG3875">
    <property type="taxonomic scope" value="Bacteria"/>
</dbReference>
<dbReference type="AlphaFoldDB" id="A6TUJ7"/>
<sequence>MCFIDIKEADRLAIIKIPYSKGFVDLKVSDENLSAVLESKAHHFKTTEDEVTIVKKALENPVNNSRLRDLAKGKNKIVLITSDHTRPVPSKITLPILLEEIRMGNPDADITILIATGFHRSTTEAEILDKFGEDVVKNEKIVNHVCGDESSLVHVGILPSGGALWLNKLAMEADLLVSEGFIEPHFFAGFSGGRKSVLPGVAGRTTVLANHCAKFIIHDKARTGVLEGNPIHKDMVFAAEEAKLAFILNVVIDSNKKIINAFAGDKVDAHAEGCKFVTELASIQAAYSDIVVTSNGGYPLDQNIYQTVKGMTAAEASAKEDGVIIIAAACNDGHGGDAFYETFLNHKTAQDIMDSIMKIEMDCTIPDQWESQILARILIKHKVILVSDQCDPKLIGEMHMLHAQNLEEAMKMAFEIKGSNASVTVIPDGVSVIIGR</sequence>
<name>A6TUJ7_ALKMQ</name>
<reference evidence="4" key="1">
    <citation type="journal article" date="2016" name="Genome Announc.">
        <title>Complete genome sequence of Alkaliphilus metalliredigens strain QYMF, an alkaliphilic and metal-reducing bacterium isolated from borax-contaminated leachate ponds.</title>
        <authorList>
            <person name="Hwang C."/>
            <person name="Copeland A."/>
            <person name="Lucas S."/>
            <person name="Lapidus A."/>
            <person name="Barry K."/>
            <person name="Detter J.C."/>
            <person name="Glavina Del Rio T."/>
            <person name="Hammon N."/>
            <person name="Israni S."/>
            <person name="Dalin E."/>
            <person name="Tice H."/>
            <person name="Pitluck S."/>
            <person name="Chertkov O."/>
            <person name="Brettin T."/>
            <person name="Bruce D."/>
            <person name="Han C."/>
            <person name="Schmutz J."/>
            <person name="Larimer F."/>
            <person name="Land M.L."/>
            <person name="Hauser L."/>
            <person name="Kyrpides N."/>
            <person name="Mikhailova N."/>
            <person name="Ye Q."/>
            <person name="Zhou J."/>
            <person name="Richardson P."/>
            <person name="Fields M.W."/>
        </authorList>
    </citation>
    <scope>NUCLEOTIDE SEQUENCE [LARGE SCALE GENOMIC DNA]</scope>
    <source>
        <strain evidence="4">QYMF</strain>
    </source>
</reference>
<dbReference type="InterPro" id="IPR048068">
    <property type="entry name" value="LarA-like"/>
</dbReference>
<dbReference type="HOGENOM" id="CLU_050189_0_0_9"/>
<evidence type="ECO:0000259" key="1">
    <source>
        <dbReference type="Pfam" id="PF09861"/>
    </source>
</evidence>
<evidence type="ECO:0000313" key="4">
    <source>
        <dbReference type="Proteomes" id="UP000001572"/>
    </source>
</evidence>
<keyword evidence="4" id="KW-1185">Reference proteome</keyword>
<organism evidence="3 4">
    <name type="scientific">Alkaliphilus metalliredigens (strain QYMF)</name>
    <dbReference type="NCBI Taxonomy" id="293826"/>
    <lineage>
        <taxon>Bacteria</taxon>
        <taxon>Bacillati</taxon>
        <taxon>Bacillota</taxon>
        <taxon>Clostridia</taxon>
        <taxon>Peptostreptococcales</taxon>
        <taxon>Natronincolaceae</taxon>
        <taxon>Alkaliphilus</taxon>
    </lineage>
</organism>
<dbReference type="PANTHER" id="PTHR33171">
    <property type="entry name" value="LAR_N DOMAIN-CONTAINING PROTEIN"/>
    <property type="match status" value="1"/>
</dbReference>
<feature type="domain" description="Lactate racemase C-terminal" evidence="2">
    <location>
        <begin position="284"/>
        <end position="434"/>
    </location>
</feature>
<dbReference type="PANTHER" id="PTHR33171:SF17">
    <property type="entry name" value="LARA-LIKE N-TERMINAL DOMAIN-CONTAINING PROTEIN"/>
    <property type="match status" value="1"/>
</dbReference>
<dbReference type="KEGG" id="amt:Amet_3746"/>
<feature type="domain" description="LarA-like N-terminal" evidence="1">
    <location>
        <begin position="19"/>
        <end position="224"/>
    </location>
</feature>
<dbReference type="STRING" id="293826.Amet_3746"/>
<protein>
    <submittedName>
        <fullName evidence="3">Uncharacterized protein</fullName>
    </submittedName>
</protein>
<dbReference type="Pfam" id="PF21113">
    <property type="entry name" value="LarA_C"/>
    <property type="match status" value="1"/>
</dbReference>
<evidence type="ECO:0000313" key="3">
    <source>
        <dbReference type="EMBL" id="ABR49865.1"/>
    </source>
</evidence>
<dbReference type="InterPro" id="IPR047926">
    <property type="entry name" value="Ni_dep_LarA"/>
</dbReference>
<proteinExistence type="predicted"/>
<dbReference type="NCBIfam" id="NF033504">
    <property type="entry name" value="Ni_dep_LarA"/>
    <property type="match status" value="1"/>
</dbReference>
<evidence type="ECO:0000259" key="2">
    <source>
        <dbReference type="Pfam" id="PF21113"/>
    </source>
</evidence>